<dbReference type="KEGG" id="nva:G3M78_02670"/>
<dbReference type="SUPFAM" id="SSF54631">
    <property type="entry name" value="CBS-domain pair"/>
    <property type="match status" value="1"/>
</dbReference>
<evidence type="ECO:0000313" key="5">
    <source>
        <dbReference type="Proteomes" id="UP000594464"/>
    </source>
</evidence>
<organism evidence="4 5">
    <name type="scientific">Candidatus Nitrohelix vancouverensis</name>
    <dbReference type="NCBI Taxonomy" id="2705534"/>
    <lineage>
        <taxon>Bacteria</taxon>
        <taxon>Pseudomonadati</taxon>
        <taxon>Nitrospinota/Tectimicrobiota group</taxon>
        <taxon>Nitrospinota</taxon>
        <taxon>Nitrospinia</taxon>
        <taxon>Nitrospinales</taxon>
        <taxon>Nitrospinaceae</taxon>
        <taxon>Candidatus Nitrohelix</taxon>
    </lineage>
</organism>
<evidence type="ECO:0000259" key="3">
    <source>
        <dbReference type="PROSITE" id="PS51371"/>
    </source>
</evidence>
<name>A0A7T0C0P6_9BACT</name>
<dbReference type="Pfam" id="PF00571">
    <property type="entry name" value="CBS"/>
    <property type="match status" value="2"/>
</dbReference>
<dbReference type="PANTHER" id="PTHR43080">
    <property type="entry name" value="CBS DOMAIN-CONTAINING PROTEIN CBSX3, MITOCHONDRIAL"/>
    <property type="match status" value="1"/>
</dbReference>
<dbReference type="PROSITE" id="PS51371">
    <property type="entry name" value="CBS"/>
    <property type="match status" value="2"/>
</dbReference>
<evidence type="ECO:0000313" key="4">
    <source>
        <dbReference type="EMBL" id="QPJ64356.1"/>
    </source>
</evidence>
<dbReference type="PANTHER" id="PTHR43080:SF2">
    <property type="entry name" value="CBS DOMAIN-CONTAINING PROTEIN"/>
    <property type="match status" value="1"/>
</dbReference>
<reference evidence="5" key="1">
    <citation type="submission" date="2020-02" db="EMBL/GenBank/DDBJ databases">
        <title>Genomic and physiological characterization of two novel Nitrospinaceae genera.</title>
        <authorList>
            <person name="Mueller A.J."/>
            <person name="Jung M.-Y."/>
            <person name="Strachan C.R."/>
            <person name="Herbold C.W."/>
            <person name="Kirkegaard R.H."/>
            <person name="Daims H."/>
        </authorList>
    </citation>
    <scope>NUCLEOTIDE SEQUENCE [LARGE SCALE GENOMIC DNA]</scope>
</reference>
<proteinExistence type="predicted"/>
<evidence type="ECO:0000256" key="1">
    <source>
        <dbReference type="ARBA" id="ARBA00023122"/>
    </source>
</evidence>
<gene>
    <name evidence="4" type="ORF">G3M78_02670</name>
</gene>
<protein>
    <submittedName>
        <fullName evidence="4">CBS domain-containing protein</fullName>
    </submittedName>
</protein>
<dbReference type="AlphaFoldDB" id="A0A7T0C0P6"/>
<sequence length="146" mass="15981">MPTKHVPHRFLKSMDNSGEQVGGYMSAPVLSMDSQTLVVEAAQFMESHNIGSLLISEGESFVGIMTERDLTRKVLGQGLDPASTKVVSIMSTPLHTLAADRPVEEANKFMAKHGIRHLAVTEEGKIIGMLSVKDLVSYYANPRLRT</sequence>
<accession>A0A7T0C0P6</accession>
<feature type="domain" description="CBS" evidence="3">
    <location>
        <begin position="25"/>
        <end position="81"/>
    </location>
</feature>
<dbReference type="InterPro" id="IPR046342">
    <property type="entry name" value="CBS_dom_sf"/>
</dbReference>
<keyword evidence="1 2" id="KW-0129">CBS domain</keyword>
<dbReference type="EMBL" id="CP048620">
    <property type="protein sequence ID" value="QPJ64356.1"/>
    <property type="molecule type" value="Genomic_DNA"/>
</dbReference>
<dbReference type="SMART" id="SM00116">
    <property type="entry name" value="CBS"/>
    <property type="match status" value="2"/>
</dbReference>
<feature type="domain" description="CBS" evidence="3">
    <location>
        <begin position="90"/>
        <end position="146"/>
    </location>
</feature>
<dbReference type="Gene3D" id="3.10.580.10">
    <property type="entry name" value="CBS-domain"/>
    <property type="match status" value="1"/>
</dbReference>
<dbReference type="Proteomes" id="UP000594464">
    <property type="component" value="Chromosome"/>
</dbReference>
<evidence type="ECO:0000256" key="2">
    <source>
        <dbReference type="PROSITE-ProRule" id="PRU00703"/>
    </source>
</evidence>
<dbReference type="InterPro" id="IPR051257">
    <property type="entry name" value="Diverse_CBS-Domain"/>
</dbReference>
<dbReference type="InterPro" id="IPR000644">
    <property type="entry name" value="CBS_dom"/>
</dbReference>